<dbReference type="AlphaFoldDB" id="A0AAV2R8U7"/>
<protein>
    <submittedName>
        <fullName evidence="2">Uncharacterized protein</fullName>
    </submittedName>
</protein>
<evidence type="ECO:0000256" key="1">
    <source>
        <dbReference type="SAM" id="Phobius"/>
    </source>
</evidence>
<dbReference type="EMBL" id="CAXKWB010018567">
    <property type="protein sequence ID" value="CAL4121019.1"/>
    <property type="molecule type" value="Genomic_DNA"/>
</dbReference>
<evidence type="ECO:0000313" key="2">
    <source>
        <dbReference type="EMBL" id="CAL4121019.1"/>
    </source>
</evidence>
<organism evidence="2 3">
    <name type="scientific">Meganyctiphanes norvegica</name>
    <name type="common">Northern krill</name>
    <name type="synonym">Thysanopoda norvegica</name>
    <dbReference type="NCBI Taxonomy" id="48144"/>
    <lineage>
        <taxon>Eukaryota</taxon>
        <taxon>Metazoa</taxon>
        <taxon>Ecdysozoa</taxon>
        <taxon>Arthropoda</taxon>
        <taxon>Crustacea</taxon>
        <taxon>Multicrustacea</taxon>
        <taxon>Malacostraca</taxon>
        <taxon>Eumalacostraca</taxon>
        <taxon>Eucarida</taxon>
        <taxon>Euphausiacea</taxon>
        <taxon>Euphausiidae</taxon>
        <taxon>Meganyctiphanes</taxon>
    </lineage>
</organism>
<keyword evidence="3" id="KW-1185">Reference proteome</keyword>
<gene>
    <name evidence="2" type="ORF">MNOR_LOCUS22250</name>
</gene>
<reference evidence="2 3" key="1">
    <citation type="submission" date="2024-05" db="EMBL/GenBank/DDBJ databases">
        <authorList>
            <person name="Wallberg A."/>
        </authorList>
    </citation>
    <scope>NUCLEOTIDE SEQUENCE [LARGE SCALE GENOMIC DNA]</scope>
</reference>
<accession>A0AAV2R8U7</accession>
<name>A0AAV2R8U7_MEGNR</name>
<keyword evidence="1" id="KW-0812">Transmembrane</keyword>
<comment type="caution">
    <text evidence="2">The sequence shown here is derived from an EMBL/GenBank/DDBJ whole genome shotgun (WGS) entry which is preliminary data.</text>
</comment>
<feature type="transmembrane region" description="Helical" evidence="1">
    <location>
        <begin position="140"/>
        <end position="160"/>
    </location>
</feature>
<sequence length="161" mass="18348">MWLPYTVYGHHMLLGKIPGSASDKRSQTVNYVNIQHVRNVPESHSYLTKYIGPNLSFLEANDMVHKTNAFHVARKLNEFEAPGFSVATGGNEDKVTLITFESNKYIDFDKNINIIGSPRVATPPTQEELDIHFSLVYTRFLNLGFFLFVLYALQICFIPFS</sequence>
<evidence type="ECO:0000313" key="3">
    <source>
        <dbReference type="Proteomes" id="UP001497623"/>
    </source>
</evidence>
<dbReference type="Proteomes" id="UP001497623">
    <property type="component" value="Unassembled WGS sequence"/>
</dbReference>
<keyword evidence="1" id="KW-1133">Transmembrane helix</keyword>
<proteinExistence type="predicted"/>
<keyword evidence="1" id="KW-0472">Membrane</keyword>